<organism evidence="1 2">
    <name type="scientific">Fundulus heteroclitus</name>
    <name type="common">Killifish</name>
    <name type="synonym">Mummichog</name>
    <dbReference type="NCBI Taxonomy" id="8078"/>
    <lineage>
        <taxon>Eukaryota</taxon>
        <taxon>Metazoa</taxon>
        <taxon>Chordata</taxon>
        <taxon>Craniata</taxon>
        <taxon>Vertebrata</taxon>
        <taxon>Euteleostomi</taxon>
        <taxon>Actinopterygii</taxon>
        <taxon>Neopterygii</taxon>
        <taxon>Teleostei</taxon>
        <taxon>Neoteleostei</taxon>
        <taxon>Acanthomorphata</taxon>
        <taxon>Ovalentaria</taxon>
        <taxon>Atherinomorphae</taxon>
        <taxon>Cyprinodontiformes</taxon>
        <taxon>Fundulidae</taxon>
        <taxon>Fundulus</taxon>
    </lineage>
</organism>
<dbReference type="Proteomes" id="UP000265000">
    <property type="component" value="Unplaced"/>
</dbReference>
<dbReference type="Ensembl" id="ENSFHET00000020585.1">
    <property type="protein sequence ID" value="ENSFHEP00000013078.1"/>
    <property type="gene ID" value="ENSFHEG00000014569.1"/>
</dbReference>
<reference evidence="1" key="2">
    <citation type="submission" date="2025-09" db="UniProtKB">
        <authorList>
            <consortium name="Ensembl"/>
        </authorList>
    </citation>
    <scope>IDENTIFICATION</scope>
</reference>
<sequence>MHTGGQKSGRHNPSRFATTSLQTCLTHVFKSSDSRKEFVEDFVAMCAEADIPLEKMTKLRPFLKKHCKQGGALPENVTTYLLCAKKDPWEKVLRCCG</sequence>
<dbReference type="STRING" id="8078.ENSFHEP00000013078"/>
<proteinExistence type="predicted"/>
<name>A0A3Q2PIX1_FUNHE</name>
<evidence type="ECO:0000313" key="2">
    <source>
        <dbReference type="Proteomes" id="UP000265000"/>
    </source>
</evidence>
<dbReference type="AlphaFoldDB" id="A0A3Q2PIX1"/>
<dbReference type="GeneTree" id="ENSGT00940000177189"/>
<accession>A0A3Q2PIX1</accession>
<reference evidence="1" key="1">
    <citation type="submission" date="2025-08" db="UniProtKB">
        <authorList>
            <consortium name="Ensembl"/>
        </authorList>
    </citation>
    <scope>IDENTIFICATION</scope>
</reference>
<keyword evidence="2" id="KW-1185">Reference proteome</keyword>
<evidence type="ECO:0000313" key="1">
    <source>
        <dbReference type="Ensembl" id="ENSFHEP00000013078.1"/>
    </source>
</evidence>
<protein>
    <submittedName>
        <fullName evidence="1">Uncharacterized protein</fullName>
    </submittedName>
</protein>